<evidence type="ECO:0000313" key="5">
    <source>
        <dbReference type="Proteomes" id="UP000007264"/>
    </source>
</evidence>
<dbReference type="GO" id="GO:0003729">
    <property type="term" value="F:mRNA binding"/>
    <property type="evidence" value="ECO:0007669"/>
    <property type="project" value="InterPro"/>
</dbReference>
<dbReference type="GO" id="GO:0000184">
    <property type="term" value="P:nuclear-transcribed mRNA catabolic process, nonsense-mediated decay"/>
    <property type="evidence" value="ECO:0007669"/>
    <property type="project" value="TreeGrafter"/>
</dbReference>
<gene>
    <name evidence="4" type="ORF">COCSUDRAFT_4708</name>
</gene>
<feature type="non-terminal residue" evidence="4">
    <location>
        <position position="1"/>
    </location>
</feature>
<dbReference type="InterPro" id="IPR012677">
    <property type="entry name" value="Nucleotide-bd_a/b_plait_sf"/>
</dbReference>
<dbReference type="GO" id="GO:0010494">
    <property type="term" value="C:cytoplasmic stress granule"/>
    <property type="evidence" value="ECO:0007669"/>
    <property type="project" value="TreeGrafter"/>
</dbReference>
<accession>I0YR33</accession>
<dbReference type="GO" id="GO:0034063">
    <property type="term" value="P:stress granule assembly"/>
    <property type="evidence" value="ECO:0007669"/>
    <property type="project" value="TreeGrafter"/>
</dbReference>
<dbReference type="GO" id="GO:0043488">
    <property type="term" value="P:regulation of mRNA stability"/>
    <property type="evidence" value="ECO:0007669"/>
    <property type="project" value="TreeGrafter"/>
</dbReference>
<dbReference type="eggNOG" id="KOG0118">
    <property type="taxonomic scope" value="Eukaryota"/>
</dbReference>
<dbReference type="Pfam" id="PF00076">
    <property type="entry name" value="RRM_1"/>
    <property type="match status" value="3"/>
</dbReference>
<dbReference type="KEGG" id="csl:COCSUDRAFT_4708"/>
<dbReference type="EMBL" id="AGSI01000014">
    <property type="protein sequence ID" value="EIE20852.1"/>
    <property type="molecule type" value="Genomic_DNA"/>
</dbReference>
<feature type="domain" description="RRM" evidence="3">
    <location>
        <begin position="5"/>
        <end position="83"/>
    </location>
</feature>
<dbReference type="SMART" id="SM00360">
    <property type="entry name" value="RRM"/>
    <property type="match status" value="3"/>
</dbReference>
<reference evidence="4 5" key="1">
    <citation type="journal article" date="2012" name="Genome Biol.">
        <title>The genome of the polar eukaryotic microalga coccomyxa subellipsoidea reveals traits of cold adaptation.</title>
        <authorList>
            <person name="Blanc G."/>
            <person name="Agarkova I."/>
            <person name="Grimwood J."/>
            <person name="Kuo A."/>
            <person name="Brueggeman A."/>
            <person name="Dunigan D."/>
            <person name="Gurnon J."/>
            <person name="Ladunga I."/>
            <person name="Lindquist E."/>
            <person name="Lucas S."/>
            <person name="Pangilinan J."/>
            <person name="Proschold T."/>
            <person name="Salamov A."/>
            <person name="Schmutz J."/>
            <person name="Weeks D."/>
            <person name="Yamada T."/>
            <person name="Claverie J.M."/>
            <person name="Grigoriev I."/>
            <person name="Van Etten J."/>
            <person name="Lomsadze A."/>
            <person name="Borodovsky M."/>
        </authorList>
    </citation>
    <scope>NUCLEOTIDE SEQUENCE [LARGE SCALE GENOMIC DNA]</scope>
    <source>
        <strain evidence="4 5">C-169</strain>
    </source>
</reference>
<dbReference type="SUPFAM" id="SSF54928">
    <property type="entry name" value="RNA-binding domain, RBD"/>
    <property type="match status" value="2"/>
</dbReference>
<comment type="caution">
    <text evidence="4">The sequence shown here is derived from an EMBL/GenBank/DDBJ whole genome shotgun (WGS) entry which is preliminary data.</text>
</comment>
<feature type="non-terminal residue" evidence="4">
    <location>
        <position position="264"/>
    </location>
</feature>
<feature type="domain" description="RRM" evidence="3">
    <location>
        <begin position="193"/>
        <end position="264"/>
    </location>
</feature>
<evidence type="ECO:0000313" key="4">
    <source>
        <dbReference type="EMBL" id="EIE20852.1"/>
    </source>
</evidence>
<dbReference type="GeneID" id="17038831"/>
<dbReference type="PROSITE" id="PS50102">
    <property type="entry name" value="RRM"/>
    <property type="match status" value="3"/>
</dbReference>
<dbReference type="AlphaFoldDB" id="I0YR33"/>
<dbReference type="STRING" id="574566.I0YR33"/>
<feature type="domain" description="RRM" evidence="3">
    <location>
        <begin position="94"/>
        <end position="172"/>
    </location>
</feature>
<evidence type="ECO:0000259" key="3">
    <source>
        <dbReference type="PROSITE" id="PS50102"/>
    </source>
</evidence>
<dbReference type="InterPro" id="IPR000504">
    <property type="entry name" value="RRM_dom"/>
</dbReference>
<organism evidence="4 5">
    <name type="scientific">Coccomyxa subellipsoidea (strain C-169)</name>
    <name type="common">Green microalga</name>
    <dbReference type="NCBI Taxonomy" id="574566"/>
    <lineage>
        <taxon>Eukaryota</taxon>
        <taxon>Viridiplantae</taxon>
        <taxon>Chlorophyta</taxon>
        <taxon>core chlorophytes</taxon>
        <taxon>Trebouxiophyceae</taxon>
        <taxon>Trebouxiophyceae incertae sedis</taxon>
        <taxon>Coccomyxaceae</taxon>
        <taxon>Coccomyxa</taxon>
        <taxon>Coccomyxa subellipsoidea</taxon>
    </lineage>
</organism>
<keyword evidence="1 2" id="KW-0694">RNA-binding</keyword>
<dbReference type="RefSeq" id="XP_005645396.1">
    <property type="nucleotide sequence ID" value="XM_005645339.1"/>
</dbReference>
<dbReference type="PANTHER" id="PTHR47640">
    <property type="entry name" value="TRNA SELENOCYSTEINE 1-ASSOCIATED PROTEIN 1-RELATED-RELATED"/>
    <property type="match status" value="1"/>
</dbReference>
<sequence length="264" mass="28861">NEDAKALYVGNLHPYVNEAVLQDIFSTLGTVSEVRIVKDRATGNSAGSAFVKFEDHQAAAIALKTINGRILYNKEVRIQWAFQKEKTENTASHSHIFVGNLSGDVADPVLLQAFQHLGECSDARVMWDHSTGRSKGFGFVSFRTKEAAEKALAEMDGAQVGQWKIRCGWAHHKTEAVTGLDIDTVDRADPANTNVYVGNLPTEVMEEDLRAAFGAYGEITGLKPCHKGGYGFVTYRDHSAAVQAIVGMNGKELKGKMVKCSWGR</sequence>
<dbReference type="SMART" id="SM00361">
    <property type="entry name" value="RRM_1"/>
    <property type="match status" value="3"/>
</dbReference>
<dbReference type="InterPro" id="IPR050825">
    <property type="entry name" value="RBM42_RBP45_47-like"/>
</dbReference>
<evidence type="ECO:0000256" key="2">
    <source>
        <dbReference type="PROSITE-ProRule" id="PRU00176"/>
    </source>
</evidence>
<dbReference type="InterPro" id="IPR003954">
    <property type="entry name" value="RRM_euk-type"/>
</dbReference>
<evidence type="ECO:0000256" key="1">
    <source>
        <dbReference type="ARBA" id="ARBA00022884"/>
    </source>
</evidence>
<dbReference type="OrthoDB" id="8093034at2759"/>
<dbReference type="Proteomes" id="UP000007264">
    <property type="component" value="Unassembled WGS sequence"/>
</dbReference>
<proteinExistence type="predicted"/>
<dbReference type="PANTHER" id="PTHR47640:SF5">
    <property type="entry name" value="RRM DOMAIN-CONTAINING PROTEIN"/>
    <property type="match status" value="1"/>
</dbReference>
<dbReference type="Gene3D" id="3.30.70.330">
    <property type="match status" value="3"/>
</dbReference>
<dbReference type="InterPro" id="IPR035979">
    <property type="entry name" value="RBD_domain_sf"/>
</dbReference>
<protein>
    <recommendedName>
        <fullName evidence="3">RRM domain-containing protein</fullName>
    </recommendedName>
</protein>
<name>I0YR33_COCSC</name>
<keyword evidence="5" id="KW-1185">Reference proteome</keyword>